<dbReference type="InterPro" id="IPR051460">
    <property type="entry name" value="HdrC_iron-sulfur_subunit"/>
</dbReference>
<dbReference type="GO" id="GO:0051539">
    <property type="term" value="F:4 iron, 4 sulfur cluster binding"/>
    <property type="evidence" value="ECO:0007669"/>
    <property type="project" value="UniProtKB-KW"/>
</dbReference>
<dbReference type="Pfam" id="PF13183">
    <property type="entry name" value="Fer4_8"/>
    <property type="match status" value="1"/>
</dbReference>
<dbReference type="GO" id="GO:0005886">
    <property type="term" value="C:plasma membrane"/>
    <property type="evidence" value="ECO:0007669"/>
    <property type="project" value="TreeGrafter"/>
</dbReference>
<evidence type="ECO:0000256" key="2">
    <source>
        <dbReference type="ARBA" id="ARBA00022723"/>
    </source>
</evidence>
<dbReference type="SUPFAM" id="SSF46548">
    <property type="entry name" value="alpha-helical ferredoxin"/>
    <property type="match status" value="1"/>
</dbReference>
<dbReference type="InterPro" id="IPR009051">
    <property type="entry name" value="Helical_ferredxn"/>
</dbReference>
<dbReference type="PROSITE" id="PS00198">
    <property type="entry name" value="4FE4S_FER_1"/>
    <property type="match status" value="1"/>
</dbReference>
<evidence type="ECO:0000256" key="3">
    <source>
        <dbReference type="ARBA" id="ARBA00023002"/>
    </source>
</evidence>
<dbReference type="PANTHER" id="PTHR43255:SF1">
    <property type="entry name" value="IRON-SULFUR-BINDING OXIDOREDUCTASE FADF-RELATED"/>
    <property type="match status" value="1"/>
</dbReference>
<keyword evidence="3" id="KW-0560">Oxidoreductase</keyword>
<keyword evidence="1" id="KW-0004">4Fe-4S</keyword>
<keyword evidence="2" id="KW-0479">Metal-binding</keyword>
<accession>H5SHC7</accession>
<gene>
    <name evidence="7" type="ORF">HGMM_F28H07C37</name>
</gene>
<evidence type="ECO:0000256" key="5">
    <source>
        <dbReference type="ARBA" id="ARBA00023014"/>
    </source>
</evidence>
<dbReference type="AlphaFoldDB" id="H5SHC7"/>
<keyword evidence="4" id="KW-0408">Iron</keyword>
<dbReference type="EMBL" id="AP011720">
    <property type="protein sequence ID" value="BAL55563.1"/>
    <property type="molecule type" value="Genomic_DNA"/>
</dbReference>
<evidence type="ECO:0000256" key="4">
    <source>
        <dbReference type="ARBA" id="ARBA00023004"/>
    </source>
</evidence>
<dbReference type="GO" id="GO:0016491">
    <property type="term" value="F:oxidoreductase activity"/>
    <property type="evidence" value="ECO:0007669"/>
    <property type="project" value="UniProtKB-KW"/>
</dbReference>
<dbReference type="Gene3D" id="1.10.1060.10">
    <property type="entry name" value="Alpha-helical ferredoxin"/>
    <property type="match status" value="1"/>
</dbReference>
<reference evidence="7" key="2">
    <citation type="journal article" date="2012" name="PLoS ONE">
        <title>A Deeply Branching Thermophilic Bacterium with an Ancient Acetyl-CoA Pathway Dominates a Subsurface Ecosystem.</title>
        <authorList>
            <person name="Takami H."/>
            <person name="Noguchi H."/>
            <person name="Takaki Y."/>
            <person name="Uchiyama I."/>
            <person name="Toyoda A."/>
            <person name="Nishi S."/>
            <person name="Chee G.-J."/>
            <person name="Arai W."/>
            <person name="Nunoura T."/>
            <person name="Itoh T."/>
            <person name="Hattori M."/>
            <person name="Takai K."/>
        </authorList>
    </citation>
    <scope>NUCLEOTIDE SEQUENCE</scope>
</reference>
<evidence type="ECO:0000256" key="1">
    <source>
        <dbReference type="ARBA" id="ARBA00022485"/>
    </source>
</evidence>
<reference evidence="7" key="1">
    <citation type="journal article" date="2005" name="Environ. Microbiol.">
        <title>Genetic and functional properties of uncultivated thermophilic crenarchaeotes from a subsurface gold mine as revealed by analysis of genome fragments.</title>
        <authorList>
            <person name="Nunoura T."/>
            <person name="Hirayama H."/>
            <person name="Takami H."/>
            <person name="Oida H."/>
            <person name="Nishi S."/>
            <person name="Shimamura S."/>
            <person name="Suzuki Y."/>
            <person name="Inagaki F."/>
            <person name="Takai K."/>
            <person name="Nealson K.H."/>
            <person name="Horikoshi K."/>
        </authorList>
    </citation>
    <scope>NUCLEOTIDE SEQUENCE</scope>
</reference>
<dbReference type="GO" id="GO:0046872">
    <property type="term" value="F:metal ion binding"/>
    <property type="evidence" value="ECO:0007669"/>
    <property type="project" value="UniProtKB-KW"/>
</dbReference>
<dbReference type="PROSITE" id="PS51379">
    <property type="entry name" value="4FE4S_FER_2"/>
    <property type="match status" value="1"/>
</dbReference>
<dbReference type="InterPro" id="IPR017900">
    <property type="entry name" value="4Fe4S_Fe_S_CS"/>
</dbReference>
<protein>
    <submittedName>
        <fullName evidence="7">Heterodisulfide reductase subunit C</fullName>
    </submittedName>
</protein>
<sequence length="213" mass="24390">MREWQSWPRFRYEAELDLKFPEEVASMPGGRALFACIQCGTCSGTCPLATYMDYSPRKIIAMTRAGFKEEVLHSFTIWLCASCYACAVECPRKIKITDFMAELKQRAIQEGVDPKRFPVAVLAREFFEAVRTRGRSTESRLVLRLYAKTNPLKILDHALLGWRLLRTGRFSLRAESVKNRQQIDQLLRAVDAAKATAFVDKLAREVRREVAHA</sequence>
<proteinExistence type="predicted"/>
<keyword evidence="5" id="KW-0411">Iron-sulfur</keyword>
<organism evidence="7">
    <name type="scientific">uncultured Acetothermia bacterium</name>
    <dbReference type="NCBI Taxonomy" id="236499"/>
    <lineage>
        <taxon>Bacteria</taxon>
        <taxon>Candidatus Bipolaricaulota</taxon>
        <taxon>environmental samples</taxon>
    </lineage>
</organism>
<evidence type="ECO:0000313" key="7">
    <source>
        <dbReference type="EMBL" id="BAL55563.1"/>
    </source>
</evidence>
<name>H5SHC7_9BACT</name>
<dbReference type="InterPro" id="IPR017896">
    <property type="entry name" value="4Fe4S_Fe-S-bd"/>
</dbReference>
<dbReference type="PANTHER" id="PTHR43255">
    <property type="entry name" value="IRON-SULFUR-BINDING OXIDOREDUCTASE FADF-RELATED-RELATED"/>
    <property type="match status" value="1"/>
</dbReference>
<evidence type="ECO:0000259" key="6">
    <source>
        <dbReference type="PROSITE" id="PS51379"/>
    </source>
</evidence>
<feature type="domain" description="4Fe-4S ferredoxin-type" evidence="6">
    <location>
        <begin position="36"/>
        <end position="57"/>
    </location>
</feature>